<name>A0A4P7UBW4_9ACTN</name>
<feature type="chain" id="PRO_5020980795" description="Ig-like domain repeat protein" evidence="1">
    <location>
        <begin position="35"/>
        <end position="291"/>
    </location>
</feature>
<dbReference type="KEGG" id="ndp:E2C04_05495"/>
<gene>
    <name evidence="3" type="ORF">E2C04_05495</name>
    <name evidence="2" type="ORF">GCM10007231_14540</name>
</gene>
<reference evidence="2" key="5">
    <citation type="submission" date="2024-05" db="EMBL/GenBank/DDBJ databases">
        <authorList>
            <person name="Sun Q."/>
            <person name="Sedlacek I."/>
        </authorList>
    </citation>
    <scope>NUCLEOTIDE SEQUENCE</scope>
    <source>
        <strain evidence="2">CCM 7403</strain>
    </source>
</reference>
<proteinExistence type="predicted"/>
<dbReference type="OrthoDB" id="9974897at2"/>
<evidence type="ECO:0008006" key="6">
    <source>
        <dbReference type="Google" id="ProtNLM"/>
    </source>
</evidence>
<reference evidence="5" key="3">
    <citation type="journal article" date="2019" name="Int. J. Syst. Evol. Microbiol.">
        <title>The Global Catalogue of Microorganisms (GCM) 10K type strain sequencing project: providing services to taxonomists for standard genome sequencing and annotation.</title>
        <authorList>
            <consortium name="The Broad Institute Genomics Platform"/>
            <consortium name="The Broad Institute Genome Sequencing Center for Infectious Disease"/>
            <person name="Wu L."/>
            <person name="Ma J."/>
        </authorList>
    </citation>
    <scope>NUCLEOTIDE SEQUENCE [LARGE SCALE GENOMIC DNA]</scope>
    <source>
        <strain evidence="5">CCM 7403</strain>
    </source>
</reference>
<evidence type="ECO:0000313" key="5">
    <source>
        <dbReference type="Proteomes" id="UP000630594"/>
    </source>
</evidence>
<dbReference type="EMBL" id="BMCK01000002">
    <property type="protein sequence ID" value="GGD16681.1"/>
    <property type="molecule type" value="Genomic_DNA"/>
</dbReference>
<feature type="signal peptide" evidence="1">
    <location>
        <begin position="1"/>
        <end position="34"/>
    </location>
</feature>
<sequence>MSPAPHPRRTLRPAGLLAAGALLGALLSPTAATAATTAALDYTCLPEKSAVVTAPTAFEMPVSAEVTAQADGAAVNLAMTTGRPAIPGITSPITVTMRSSMAADVDGAAATLSGERQVTINPGTPTDLPALTGRVTTPSSTVALTPGALRVEFTYLVFTVVINCTPTSTPVVQVPVEGRNAPPSDPAPAPAVKPALKAGLTKKVQLVGKTPAKVVVTLAKGASTSQPRGTVKVTVGKRVVTTRKVTKGLSFRAALPRTLRPGRHKVTVTFTPAAGSKHLRATASVTLRVRR</sequence>
<dbReference type="EMBL" id="CP038462">
    <property type="protein sequence ID" value="QCC76805.1"/>
    <property type="molecule type" value="Genomic_DNA"/>
</dbReference>
<dbReference type="Proteomes" id="UP000630594">
    <property type="component" value="Unassembled WGS sequence"/>
</dbReference>
<reference evidence="3 4" key="1">
    <citation type="journal article" date="2008" name="Int. J. Syst. Evol. Microbiol.">
        <title>Nocardioides daphniae sp. nov., isolated from Daphnia cucullata (Crustacea: Cladocera).</title>
        <authorList>
            <person name="Toth E.M."/>
            <person name="Keki Z."/>
            <person name="Homonnay Z.G."/>
            <person name="Borsodi A.K."/>
            <person name="Marialigeti K."/>
            <person name="Schumann P."/>
        </authorList>
    </citation>
    <scope>NUCLEOTIDE SEQUENCE [LARGE SCALE GENOMIC DNA]</scope>
    <source>
        <strain evidence="3 4">JCM 16608</strain>
    </source>
</reference>
<protein>
    <recommendedName>
        <fullName evidence="6">Ig-like domain repeat protein</fullName>
    </recommendedName>
</protein>
<evidence type="ECO:0000256" key="1">
    <source>
        <dbReference type="SAM" id="SignalP"/>
    </source>
</evidence>
<evidence type="ECO:0000313" key="3">
    <source>
        <dbReference type="EMBL" id="QCC76805.1"/>
    </source>
</evidence>
<dbReference type="InterPro" id="IPR006311">
    <property type="entry name" value="TAT_signal"/>
</dbReference>
<keyword evidence="1" id="KW-0732">Signal</keyword>
<dbReference type="PROSITE" id="PS51318">
    <property type="entry name" value="TAT"/>
    <property type="match status" value="1"/>
</dbReference>
<dbReference type="AlphaFoldDB" id="A0A4P7UBW4"/>
<accession>A0A4P7UBW4</accession>
<dbReference type="RefSeq" id="WP_135831853.1">
    <property type="nucleotide sequence ID" value="NZ_BMCK01000002.1"/>
</dbReference>
<organism evidence="3 4">
    <name type="scientific">Nocardioides daphniae</name>
    <dbReference type="NCBI Taxonomy" id="402297"/>
    <lineage>
        <taxon>Bacteria</taxon>
        <taxon>Bacillati</taxon>
        <taxon>Actinomycetota</taxon>
        <taxon>Actinomycetes</taxon>
        <taxon>Propionibacteriales</taxon>
        <taxon>Nocardioidaceae</taxon>
        <taxon>Nocardioides</taxon>
    </lineage>
</organism>
<dbReference type="Proteomes" id="UP000297025">
    <property type="component" value="Chromosome"/>
</dbReference>
<evidence type="ECO:0000313" key="4">
    <source>
        <dbReference type="Proteomes" id="UP000297025"/>
    </source>
</evidence>
<reference evidence="3" key="4">
    <citation type="submission" date="2019-03" db="EMBL/GenBank/DDBJ databases">
        <authorList>
            <person name="Huang Y."/>
        </authorList>
    </citation>
    <scope>NUCLEOTIDE SEQUENCE</scope>
    <source>
        <strain evidence="3">JCM 16608</strain>
    </source>
</reference>
<evidence type="ECO:0000313" key="2">
    <source>
        <dbReference type="EMBL" id="GGD16681.1"/>
    </source>
</evidence>
<keyword evidence="5" id="KW-1185">Reference proteome</keyword>
<reference evidence="2" key="2">
    <citation type="journal article" date="2014" name="Int. J. Syst. Evol. Microbiol.">
        <title>Complete genome of a new Firmicutes species belonging to the dominant human colonic microbiota ('Ruminococcus bicirculans') reveals two chromosomes and a selective capacity to utilize plant glucans.</title>
        <authorList>
            <consortium name="NISC Comparative Sequencing Program"/>
            <person name="Wegmann U."/>
            <person name="Louis P."/>
            <person name="Goesmann A."/>
            <person name="Henrissat B."/>
            <person name="Duncan S.H."/>
            <person name="Flint H.J."/>
        </authorList>
    </citation>
    <scope>NUCLEOTIDE SEQUENCE</scope>
    <source>
        <strain evidence="2">CCM 7403</strain>
    </source>
</reference>